<dbReference type="PANTHER" id="PTHR10353">
    <property type="entry name" value="GLYCOSYL HYDROLASE"/>
    <property type="match status" value="1"/>
</dbReference>
<gene>
    <name evidence="13" type="ORF">JJB09_24935</name>
</gene>
<dbReference type="InterPro" id="IPR018120">
    <property type="entry name" value="Glyco_hydro_1_AS"/>
</dbReference>
<feature type="binding site" evidence="10">
    <location>
        <begin position="423"/>
        <end position="424"/>
    </location>
    <ligand>
        <name>substrate</name>
    </ligand>
</feature>
<keyword evidence="6" id="KW-0119">Carbohydrate metabolism</keyword>
<evidence type="ECO:0000256" key="10">
    <source>
        <dbReference type="PIRSR" id="PIRSR617736-2"/>
    </source>
</evidence>
<dbReference type="InterPro" id="IPR017736">
    <property type="entry name" value="Glyco_hydro_1_beta-glucosidase"/>
</dbReference>
<dbReference type="GO" id="GO:0008422">
    <property type="term" value="F:beta-glucosidase activity"/>
    <property type="evidence" value="ECO:0007669"/>
    <property type="project" value="UniProtKB-EC"/>
</dbReference>
<organism evidence="13 14">
    <name type="scientific">Rhizobium setariae</name>
    <dbReference type="NCBI Taxonomy" id="2801340"/>
    <lineage>
        <taxon>Bacteria</taxon>
        <taxon>Pseudomonadati</taxon>
        <taxon>Pseudomonadota</taxon>
        <taxon>Alphaproteobacteria</taxon>
        <taxon>Hyphomicrobiales</taxon>
        <taxon>Rhizobiaceae</taxon>
        <taxon>Rhizobium/Agrobacterium group</taxon>
        <taxon>Rhizobium</taxon>
    </lineage>
</organism>
<feature type="active site" description="Nucleophile" evidence="9 11">
    <location>
        <position position="368"/>
    </location>
</feature>
<evidence type="ECO:0000256" key="1">
    <source>
        <dbReference type="ARBA" id="ARBA00000448"/>
    </source>
</evidence>
<feature type="binding site" evidence="10">
    <location>
        <position position="34"/>
    </location>
    <ligand>
        <name>substrate</name>
    </ligand>
</feature>
<feature type="binding site" evidence="10">
    <location>
        <position position="310"/>
    </location>
    <ligand>
        <name>substrate</name>
    </ligand>
</feature>
<keyword evidence="7 12" id="KW-0326">Glycosidase</keyword>
<evidence type="ECO:0000256" key="8">
    <source>
        <dbReference type="ARBA" id="ARBA00023326"/>
    </source>
</evidence>
<dbReference type="EC" id="3.2.1.21" evidence="3 12"/>
<proteinExistence type="inferred from homology"/>
<dbReference type="PANTHER" id="PTHR10353:SF36">
    <property type="entry name" value="LP05116P"/>
    <property type="match status" value="1"/>
</dbReference>
<comment type="caution">
    <text evidence="13">The sequence shown here is derived from an EMBL/GenBank/DDBJ whole genome shotgun (WGS) entry which is preliminary data.</text>
</comment>
<evidence type="ECO:0000313" key="13">
    <source>
        <dbReference type="EMBL" id="MBL0375264.1"/>
    </source>
</evidence>
<dbReference type="AlphaFoldDB" id="A0A937CR21"/>
<keyword evidence="8" id="KW-0624">Polysaccharide degradation</keyword>
<comment type="catalytic activity">
    <reaction evidence="1 12">
        <text>Hydrolysis of terminal, non-reducing beta-D-glucosyl residues with release of beta-D-glucose.</text>
        <dbReference type="EC" id="3.2.1.21"/>
    </reaction>
</comment>
<dbReference type="PRINTS" id="PR00131">
    <property type="entry name" value="GLHYDRLASE1"/>
</dbReference>
<feature type="binding site" evidence="10">
    <location>
        <position position="416"/>
    </location>
    <ligand>
        <name>substrate</name>
    </ligand>
</feature>
<sequence>MSSIANRHAALIDLVGEIRFPRDFIFGSATAAYQIEGAMALDGKGESIWDRFTRRPGVIVDGSNGDLACDHYHLYPRDIALMKEMGLRAYRFSLSWPRLLPQGSGRLNQKGAAFYDRLIDSLLAEGIEPFVTLYHWDLPQALQEKGGWYNRDTCMRFADYAAQAAALFGDRVTKWTTLNEPWTFCWFGHALGEDAPGLADGVKGGVAASHHALLAHGLAVPMIRAEARGAEVGITLDLNVTEPATDREEDIAAAARFDGAQNRWYLEAIFRGVYPEDMLDLYGERYLPRIEAEDLKAISAPIDFLGINNYRRSVIKAGVDLPPLNFERVSPPGSDYTPLGWEIWPQAIEDILIEVNDKYKPASIYITENGMATTQETPDERGRIEDFGRADYYAGYIAKVASAIEKGVPVKGYFAWTLMDNFEWALGYTAPFGLVHVDFETQERRLKLSGEIFGRIAREAPGR</sequence>
<evidence type="ECO:0000256" key="2">
    <source>
        <dbReference type="ARBA" id="ARBA00010838"/>
    </source>
</evidence>
<accession>A0A937CR21</accession>
<dbReference type="PROSITE" id="PS00653">
    <property type="entry name" value="GLYCOSYL_HYDROL_F1_2"/>
    <property type="match status" value="1"/>
</dbReference>
<evidence type="ECO:0000256" key="7">
    <source>
        <dbReference type="ARBA" id="ARBA00023295"/>
    </source>
</evidence>
<dbReference type="Gene3D" id="3.20.20.80">
    <property type="entry name" value="Glycosidases"/>
    <property type="match status" value="1"/>
</dbReference>
<comment type="similarity">
    <text evidence="2 12">Belongs to the glycosyl hydrolase 1 family.</text>
</comment>
<evidence type="ECO:0000256" key="3">
    <source>
        <dbReference type="ARBA" id="ARBA00012744"/>
    </source>
</evidence>
<evidence type="ECO:0000256" key="11">
    <source>
        <dbReference type="PROSITE-ProRule" id="PRU10055"/>
    </source>
</evidence>
<dbReference type="SUPFAM" id="SSF51445">
    <property type="entry name" value="(Trans)glycosidases"/>
    <property type="match status" value="1"/>
</dbReference>
<keyword evidence="4 12" id="KW-0378">Hydrolase</keyword>
<name>A0A937CR21_9HYPH</name>
<feature type="binding site" evidence="10">
    <location>
        <position position="135"/>
    </location>
    <ligand>
        <name>substrate</name>
    </ligand>
</feature>
<evidence type="ECO:0000256" key="4">
    <source>
        <dbReference type="ARBA" id="ARBA00022801"/>
    </source>
</evidence>
<feature type="binding site" evidence="10">
    <location>
        <position position="179"/>
    </location>
    <ligand>
        <name>substrate</name>
    </ligand>
</feature>
<dbReference type="FunFam" id="3.20.20.80:FF:000004">
    <property type="entry name" value="Beta-glucosidase 6-phospho-beta-glucosidase"/>
    <property type="match status" value="1"/>
</dbReference>
<protein>
    <recommendedName>
        <fullName evidence="3 12">Beta-glucosidase</fullName>
        <ecNumber evidence="3 12">3.2.1.21</ecNumber>
    </recommendedName>
</protein>
<keyword evidence="14" id="KW-1185">Reference proteome</keyword>
<dbReference type="InterPro" id="IPR001360">
    <property type="entry name" value="Glyco_hydro_1"/>
</dbReference>
<evidence type="ECO:0000256" key="12">
    <source>
        <dbReference type="RuleBase" id="RU361175"/>
    </source>
</evidence>
<dbReference type="InterPro" id="IPR017853">
    <property type="entry name" value="GH"/>
</dbReference>
<dbReference type="Pfam" id="PF00232">
    <property type="entry name" value="Glyco_hydro_1"/>
    <property type="match status" value="1"/>
</dbReference>
<keyword evidence="5" id="KW-0136">Cellulose degradation</keyword>
<dbReference type="RefSeq" id="WP_201663813.1">
    <property type="nucleotide sequence ID" value="NZ_JAEQNC010000021.1"/>
</dbReference>
<dbReference type="EMBL" id="JAEQNC010000021">
    <property type="protein sequence ID" value="MBL0375264.1"/>
    <property type="molecule type" value="Genomic_DNA"/>
</dbReference>
<evidence type="ECO:0000256" key="9">
    <source>
        <dbReference type="PIRSR" id="PIRSR617736-1"/>
    </source>
</evidence>
<reference evidence="13" key="1">
    <citation type="submission" date="2021-01" db="EMBL/GenBank/DDBJ databases">
        <title>Rhizobium sp. strain KVB221 16S ribosomal RNA gene Genome sequencing and assembly.</title>
        <authorList>
            <person name="Kang M."/>
        </authorList>
    </citation>
    <scope>NUCLEOTIDE SEQUENCE</scope>
    <source>
        <strain evidence="13">KVB221</strain>
    </source>
</reference>
<dbReference type="Proteomes" id="UP000633219">
    <property type="component" value="Unassembled WGS sequence"/>
</dbReference>
<evidence type="ECO:0000256" key="5">
    <source>
        <dbReference type="ARBA" id="ARBA00023001"/>
    </source>
</evidence>
<evidence type="ECO:0000313" key="14">
    <source>
        <dbReference type="Proteomes" id="UP000633219"/>
    </source>
</evidence>
<evidence type="ECO:0000256" key="6">
    <source>
        <dbReference type="ARBA" id="ARBA00023277"/>
    </source>
</evidence>
<dbReference type="PROSITE" id="PS00572">
    <property type="entry name" value="GLYCOSYL_HYDROL_F1_1"/>
    <property type="match status" value="1"/>
</dbReference>
<dbReference type="InterPro" id="IPR033132">
    <property type="entry name" value="GH_1_N_CS"/>
</dbReference>
<dbReference type="GO" id="GO:0030245">
    <property type="term" value="P:cellulose catabolic process"/>
    <property type="evidence" value="ECO:0007669"/>
    <property type="project" value="UniProtKB-KW"/>
</dbReference>
<dbReference type="NCBIfam" id="TIGR03356">
    <property type="entry name" value="BGL"/>
    <property type="match status" value="1"/>
</dbReference>
<feature type="active site" description="Proton donor" evidence="9">
    <location>
        <position position="180"/>
    </location>
</feature>
<dbReference type="GO" id="GO:0005829">
    <property type="term" value="C:cytosol"/>
    <property type="evidence" value="ECO:0007669"/>
    <property type="project" value="TreeGrafter"/>
</dbReference>